<feature type="signal peptide" evidence="3">
    <location>
        <begin position="1"/>
        <end position="21"/>
    </location>
</feature>
<feature type="compositionally biased region" description="Acidic residues" evidence="1">
    <location>
        <begin position="805"/>
        <end position="825"/>
    </location>
</feature>
<organism evidence="4 5">
    <name type="scientific">Plasmodium yoelii</name>
    <dbReference type="NCBI Taxonomy" id="5861"/>
    <lineage>
        <taxon>Eukaryota</taxon>
        <taxon>Sar</taxon>
        <taxon>Alveolata</taxon>
        <taxon>Apicomplexa</taxon>
        <taxon>Aconoidasida</taxon>
        <taxon>Haemosporida</taxon>
        <taxon>Plasmodiidae</taxon>
        <taxon>Plasmodium</taxon>
        <taxon>Plasmodium (Vinckeia)</taxon>
    </lineage>
</organism>
<evidence type="ECO:0000313" key="5">
    <source>
        <dbReference type="Proteomes" id="UP000072874"/>
    </source>
</evidence>
<feature type="compositionally biased region" description="Polar residues" evidence="1">
    <location>
        <begin position="351"/>
        <end position="370"/>
    </location>
</feature>
<dbReference type="RefSeq" id="XP_034493614.1">
    <property type="nucleotide sequence ID" value="XM_034637681.1"/>
</dbReference>
<keyword evidence="2" id="KW-0472">Membrane</keyword>
<protein>
    <submittedName>
        <fullName evidence="4">Rhoptry neck protein 2</fullName>
    </submittedName>
</protein>
<feature type="region of interest" description="Disordered" evidence="1">
    <location>
        <begin position="781"/>
        <end position="852"/>
    </location>
</feature>
<reference evidence="4 5" key="1">
    <citation type="journal article" date="2014" name="BMC Biol.">
        <title>A comprehensive evaluation of rodent malaria parasite genomes and gene expression.</title>
        <authorList>
            <person name="Otto T.D."/>
            <person name="Bohme U."/>
            <person name="Jackson A.P."/>
            <person name="Hunt M."/>
            <person name="Franke-Fayard B."/>
            <person name="Hoeijmakers W.A."/>
            <person name="Religa A.A."/>
            <person name="Robertson L."/>
            <person name="Sanders M."/>
            <person name="Ogun S.A."/>
            <person name="Cunningham D."/>
            <person name="Erhart A."/>
            <person name="Billker O."/>
            <person name="Khan S.M."/>
            <person name="Stunnenberg H.G."/>
            <person name="Langhorne J."/>
            <person name="Holder A.A."/>
            <person name="Waters A.P."/>
            <person name="Newbold C.I."/>
            <person name="Pain A."/>
            <person name="Berriman M."/>
            <person name="Janse C.J."/>
        </authorList>
    </citation>
    <scope>NUCLEOTIDE SEQUENCE [LARGE SCALE GENOMIC DNA]</scope>
    <source>
        <strain evidence="4 5">17X</strain>
    </source>
</reference>
<keyword evidence="2" id="KW-0812">Transmembrane</keyword>
<dbReference type="GeneID" id="3853981"/>
<dbReference type="OrthoDB" id="345453at2759"/>
<sequence length="2232" mass="254106">MLKATIGIILFICVNIDIIRTTSRDNVVNTKFVRQKSPTYDPNKKGDVIFYMPEHKDEIHRANNKSANINLKNNPPRNINIGYNTAPGVNHGFGQFSGKSSNMNNGINTYKNQPKHFQSMNYQKNGPFGNKLEQMNIPANLYNNKNNSYYSGSNNGNNNSYGLHGNIYDKINSSVYNNSKYNNSNFNTDKNNNDNENNKTYKSYLNLYVSDNKISPIGNNGRPGHLISHFNNPNQKLEFLHGFDGLFNQNIPGMNHKGNYGFNGVNIKGQGKNEKFDNYGQNLGLNKTNEYQQMINGNNMGSDHIYESPNFVNGNNMGSDNAGEYQRLVNGNNMGSDHIYESPNFVNGNNMGSDNAGESQRLVNGNNMGSDNAGESPKLVNGNNMGSDNAGESPKLVNGNNMGSDNAGESQRLVNGNNMGSDNAGESPKLVNGNNMGSDNAGESQRLVNGNNMGSDNSGEYQRLVNGNNMGSDNSGEYQRLVNGNNMGSDHIYESPNFVNGNNMGSDNAGEYQRLINGNNMGSDNAGEYQRLINGNNMGSDHIYESPNFVNGNNMGSDNAGEYQRLINGNNMGSDNAGEYQRLINGNNMGSDHIYESPNFVNGNNMGSDNAGEYQRLVNGNNMGSDNAGEYQRLVNGNNMGSDHIYESPNLVNGNNMGSDNSGEYQRLVNGNNMGSDNAGEYQRLVNGNNMGSDHIYESPNLVNGNNMGSDNSGEYQRLVNGNNMGSDDSGEYQKLVNGNNGVIPNFTGNDQEIFKNIRGLRPVNHEELYKNKMNPLIYNAHGMQSGNKNGAPNSTSDYVSDYNSDSDTDSDSDSDSDLDYDSESNESNVYKIKTNKLENDNKDGNGNVNDANYYKNQIDIANKNHGNRYNSENDYGDSMHSDSALSYERDLSSGNRHVKEGSNDEINIFYRDNAQDRETKEKLMNSSESDKDVENPLNITIPEENVNYHFSNYMNFDKKNILTSNEEELLKMIGPDFSKEVSNYCSKKSIFPSNGKYLDVSFEYSKELGKLREKMMSGLFKKKGKLVTKENNILKQIENSLKMDYLERQQGYVNYGSKSNELKNDEESMLSNEYNKLLEEYICHILSNNPGKTQFEKLYYHNLALGEIMKPIKTKYKNAATLSIALNYEIYIVSSSNIYLFGHMLLLSLAYLSYNSYFTKGTKSFYSMETMLLANSDYSFFMYNEMCNVYYRPNKSFKKDLTFIPIELRPGRYTTYVGERKIICNTLELILNAISLININEIYNVFHKNNVYGYENSVSFSNNAIRVFSQVCPRNMEKNIINCSFEKSTLYKANAPEDTNQNEYQRQNQIKNQNELKKAFDLLNTFSEIESFSNNNYQNSYYIKLIMEQNLYTDFYKYLFWYDNRELIKTHEINGKKNTKKTSNYIYDQYIKTNRLLEKKFNVLSKHNLKSKGLLAFHSLIDRYSEFVKNKKIRNLYLKFVSYARHFLFMNNTMKSLNKSDLDFMKMIFEELQNETKVPLKLIVRGNYMKSMNDIAKKENLFFINLFILSLFSNKNPVKNFYNGKREMLKASLSEKFATSTSAFIPHKLRRIVVGMKKGFLKRKLLKTLMKNRLLQHIPIDLLENIMTTFRFTTHAIATSELAQNAHRTSKYLNSNNTSKLEFAKTIFSKGGFPQYADKLMEKWFSKGFEEYKKEKIDNQNMENEVDKELDQIKEMFIPGSNGKHNSNTPPHLIENINTDVNNSLDNQDKYDNTLGKQRVDKLIYNEHDKWDHYINKEYVKALGAWIEIHKKSNNVMENILQAVEDSKYLLENNIEDSIFFSRTFKATKQSAFRNVLNKTLSLGKMLLRKPSFKVDHALWFGATINMKKGFALLEKVSELHKLIRHEDESWLINEAFIEIVDHIIAISTPSSISSRAGYLSNPGMFHINPFYHRLSNEERLKELQQYMCYDHCSSLWKMLSTFALHHLKNPDSLQTYEDKFSKNSLGNKMTDKDFVNNFKMILGGDAALHFYDNLLPKSMKKELKSMKYGVSLSFSFSLKLAKMVFGEMQLPHLSHMFYAQAPYFGHFIGKWQKERQQGRLKEILGAMTLGTLSTYTVLSAMDITQHATDIGMGPSTSCYTSLLPPPKSICIQQTVKTVLTNSTLASMKSVFSVGLFAAITPYMFAPMAGLAVWSVLKSQFKVVNRIDMALKGALKNMWNKFMSLKGIRRLKNVFKKIKTIKKKMIQKTEKNLAEIQQNPEAEQNHKAAVNEIHNNTRGNYHYISYAKIVV</sequence>
<feature type="region of interest" description="Disordered" evidence="1">
    <location>
        <begin position="351"/>
        <end position="474"/>
    </location>
</feature>
<feature type="compositionally biased region" description="Low complexity" evidence="1">
    <location>
        <begin position="794"/>
        <end position="804"/>
    </location>
</feature>
<evidence type="ECO:0000256" key="2">
    <source>
        <dbReference type="SAM" id="Phobius"/>
    </source>
</evidence>
<feature type="chain" id="PRO_5020947675" evidence="3">
    <location>
        <begin position="22"/>
        <end position="2232"/>
    </location>
</feature>
<keyword evidence="3" id="KW-0732">Signal</keyword>
<evidence type="ECO:0000256" key="1">
    <source>
        <dbReference type="SAM" id="MobiDB-lite"/>
    </source>
</evidence>
<dbReference type="VEuPathDB" id="PlasmoDB:PY06813"/>
<feature type="compositionally biased region" description="Polar residues" evidence="1">
    <location>
        <begin position="398"/>
        <end position="421"/>
    </location>
</feature>
<dbReference type="VEuPathDB" id="PlasmoDB:PY17X_1319500"/>
<accession>A0A4V0KR34</accession>
<dbReference type="Proteomes" id="UP000072874">
    <property type="component" value="Chromosome 13"/>
</dbReference>
<evidence type="ECO:0000256" key="3">
    <source>
        <dbReference type="SAM" id="SignalP"/>
    </source>
</evidence>
<dbReference type="VEuPathDB" id="PlasmoDB:Py17XNL_001303059"/>
<dbReference type="VEuPathDB" id="PlasmoDB:PYYM_1316500"/>
<dbReference type="KEGG" id="pyo:PY17X_1319500"/>
<feature type="transmembrane region" description="Helical" evidence="2">
    <location>
        <begin position="2112"/>
        <end position="2138"/>
    </location>
</feature>
<dbReference type="EMBL" id="LM993667">
    <property type="protein sequence ID" value="VTZ80572.1"/>
    <property type="molecule type" value="Genomic_DNA"/>
</dbReference>
<feature type="compositionally biased region" description="Polar residues" evidence="1">
    <location>
        <begin position="783"/>
        <end position="793"/>
    </location>
</feature>
<keyword evidence="2" id="KW-1133">Transmembrane helix</keyword>
<feature type="compositionally biased region" description="Polar residues" evidence="1">
    <location>
        <begin position="432"/>
        <end position="474"/>
    </location>
</feature>
<gene>
    <name evidence="4" type="ORF">PY17X_1319500</name>
</gene>
<name>A0A4V0KR34_PLAYE</name>
<feature type="region of interest" description="Disordered" evidence="1">
    <location>
        <begin position="865"/>
        <end position="885"/>
    </location>
</feature>
<proteinExistence type="predicted"/>
<evidence type="ECO:0000313" key="4">
    <source>
        <dbReference type="EMBL" id="VTZ80572.1"/>
    </source>
</evidence>